<keyword evidence="9" id="KW-1185">Reference proteome</keyword>
<feature type="compositionally biased region" description="Pro residues" evidence="7">
    <location>
        <begin position="1"/>
        <end position="20"/>
    </location>
</feature>
<dbReference type="Pfam" id="PF09696">
    <property type="entry name" value="Ctf8"/>
    <property type="match status" value="1"/>
</dbReference>
<feature type="region of interest" description="Disordered" evidence="7">
    <location>
        <begin position="1"/>
        <end position="23"/>
    </location>
</feature>
<evidence type="ECO:0000313" key="8">
    <source>
        <dbReference type="EMBL" id="TGZ76454.1"/>
    </source>
</evidence>
<evidence type="ECO:0000313" key="9">
    <source>
        <dbReference type="Proteomes" id="UP000298138"/>
    </source>
</evidence>
<keyword evidence="2" id="KW-0235">DNA replication</keyword>
<evidence type="ECO:0000256" key="7">
    <source>
        <dbReference type="SAM" id="MobiDB-lite"/>
    </source>
</evidence>
<evidence type="ECO:0000256" key="5">
    <source>
        <dbReference type="ARBA" id="ARBA00023306"/>
    </source>
</evidence>
<dbReference type="InterPro" id="IPR018607">
    <property type="entry name" value="Ctf8"/>
</dbReference>
<evidence type="ECO:0000256" key="4">
    <source>
        <dbReference type="ARBA" id="ARBA00023242"/>
    </source>
</evidence>
<dbReference type="PANTHER" id="PTHR28605">
    <property type="entry name" value="CTF8, CHROMOSOME TRANSMISSION FIDELITY FACTOR 8 HOMOLOG (S. CEREVISIAE)"/>
    <property type="match status" value="1"/>
</dbReference>
<evidence type="ECO:0000256" key="1">
    <source>
        <dbReference type="ARBA" id="ARBA00004123"/>
    </source>
</evidence>
<sequence length="137" mass="15245">MPSIPLHPPPQPTTPHPSPLPQLLHTPSGLALLEIQGTLNISPDTISASDADSVTTEFGRILFPSDEERQRGDKRVWMFVGKHQRLLGKCVELKVPMGVLRRKKKEKEDGEGAAVEELEVVEIVRWKVVFASRPEPV</sequence>
<organism evidence="8 9">
    <name type="scientific">Ascodesmis nigricans</name>
    <dbReference type="NCBI Taxonomy" id="341454"/>
    <lineage>
        <taxon>Eukaryota</taxon>
        <taxon>Fungi</taxon>
        <taxon>Dikarya</taxon>
        <taxon>Ascomycota</taxon>
        <taxon>Pezizomycotina</taxon>
        <taxon>Pezizomycetes</taxon>
        <taxon>Pezizales</taxon>
        <taxon>Ascodesmidaceae</taxon>
        <taxon>Ascodesmis</taxon>
    </lineage>
</organism>
<evidence type="ECO:0000256" key="6">
    <source>
        <dbReference type="ARBA" id="ARBA00038447"/>
    </source>
</evidence>
<dbReference type="PANTHER" id="PTHR28605:SF1">
    <property type="entry name" value="CHROMOSOME TRANSMISSION FIDELITY FACTOR 8"/>
    <property type="match status" value="1"/>
</dbReference>
<dbReference type="InParanoid" id="A0A4V3SHJ6"/>
<dbReference type="AlphaFoldDB" id="A0A4V3SHJ6"/>
<dbReference type="GO" id="GO:0003677">
    <property type="term" value="F:DNA binding"/>
    <property type="evidence" value="ECO:0007669"/>
    <property type="project" value="UniProtKB-KW"/>
</dbReference>
<dbReference type="OrthoDB" id="121932at2759"/>
<dbReference type="GO" id="GO:0006260">
    <property type="term" value="P:DNA replication"/>
    <property type="evidence" value="ECO:0007669"/>
    <property type="project" value="UniProtKB-KW"/>
</dbReference>
<dbReference type="GO" id="GO:0031390">
    <property type="term" value="C:Ctf18 RFC-like complex"/>
    <property type="evidence" value="ECO:0007669"/>
    <property type="project" value="InterPro"/>
</dbReference>
<protein>
    <recommendedName>
        <fullName evidence="10">Sister chromatid cohesion protein Ctf8</fullName>
    </recommendedName>
</protein>
<accession>A0A4V3SHJ6</accession>
<name>A0A4V3SHJ6_9PEZI</name>
<keyword evidence="5" id="KW-0131">Cell cycle</keyword>
<keyword evidence="4" id="KW-0539">Nucleus</keyword>
<comment type="subcellular location">
    <subcellularLocation>
        <location evidence="1">Nucleus</location>
    </subcellularLocation>
</comment>
<dbReference type="GO" id="GO:0007064">
    <property type="term" value="P:mitotic sister chromatid cohesion"/>
    <property type="evidence" value="ECO:0007669"/>
    <property type="project" value="InterPro"/>
</dbReference>
<keyword evidence="3" id="KW-0238">DNA-binding</keyword>
<evidence type="ECO:0000256" key="3">
    <source>
        <dbReference type="ARBA" id="ARBA00023125"/>
    </source>
</evidence>
<evidence type="ECO:0008006" key="10">
    <source>
        <dbReference type="Google" id="ProtNLM"/>
    </source>
</evidence>
<dbReference type="STRING" id="341454.A0A4V3SHJ6"/>
<dbReference type="FunCoup" id="A0A4V3SHJ6">
    <property type="interactions" value="46"/>
</dbReference>
<reference evidence="8 9" key="1">
    <citation type="submission" date="2019-04" db="EMBL/GenBank/DDBJ databases">
        <title>Comparative genomics and transcriptomics to analyze fruiting body development in filamentous ascomycetes.</title>
        <authorList>
            <consortium name="DOE Joint Genome Institute"/>
            <person name="Lutkenhaus R."/>
            <person name="Traeger S."/>
            <person name="Breuer J."/>
            <person name="Kuo A."/>
            <person name="Lipzen A."/>
            <person name="Pangilinan J."/>
            <person name="Dilworth D."/>
            <person name="Sandor L."/>
            <person name="Poggeler S."/>
            <person name="Barry K."/>
            <person name="Grigoriev I.V."/>
            <person name="Nowrousian M."/>
        </authorList>
    </citation>
    <scope>NUCLEOTIDE SEQUENCE [LARGE SCALE GENOMIC DNA]</scope>
    <source>
        <strain evidence="8 9">CBS 389.68</strain>
    </source>
</reference>
<comment type="similarity">
    <text evidence="6">Belongs to the CTF8 family.</text>
</comment>
<dbReference type="Proteomes" id="UP000298138">
    <property type="component" value="Unassembled WGS sequence"/>
</dbReference>
<evidence type="ECO:0000256" key="2">
    <source>
        <dbReference type="ARBA" id="ARBA00022705"/>
    </source>
</evidence>
<gene>
    <name evidence="8" type="ORF">EX30DRAFT_344890</name>
</gene>
<proteinExistence type="inferred from homology"/>
<dbReference type="EMBL" id="ML220178">
    <property type="protein sequence ID" value="TGZ76454.1"/>
    <property type="molecule type" value="Genomic_DNA"/>
</dbReference>